<accession>A0AAD2CZD9</accession>
<dbReference type="Pfam" id="PF02493">
    <property type="entry name" value="MORN"/>
    <property type="match status" value="8"/>
</dbReference>
<dbReference type="PANTHER" id="PTHR23084:SF179">
    <property type="entry name" value="OS10G0565000 PROTEIN"/>
    <property type="match status" value="1"/>
</dbReference>
<dbReference type="InterPro" id="IPR003409">
    <property type="entry name" value="MORN"/>
</dbReference>
<feature type="region of interest" description="Disordered" evidence="2">
    <location>
        <begin position="37"/>
        <end position="57"/>
    </location>
</feature>
<dbReference type="SMART" id="SM00698">
    <property type="entry name" value="MORN"/>
    <property type="match status" value="8"/>
</dbReference>
<dbReference type="Proteomes" id="UP001295684">
    <property type="component" value="Unassembled WGS sequence"/>
</dbReference>
<evidence type="ECO:0008006" key="5">
    <source>
        <dbReference type="Google" id="ProtNLM"/>
    </source>
</evidence>
<dbReference type="AlphaFoldDB" id="A0AAD2CZD9"/>
<protein>
    <recommendedName>
        <fullName evidence="5">MORN repeat protein</fullName>
    </recommendedName>
</protein>
<dbReference type="PANTHER" id="PTHR23084">
    <property type="entry name" value="PHOSPHATIDYLINOSITOL-4-PHOSPHATE 5-KINASE RELATED"/>
    <property type="match status" value="1"/>
</dbReference>
<name>A0AAD2CZD9_EUPCR</name>
<gene>
    <name evidence="3" type="ORF">ECRASSUSDP1_LOCUS15836</name>
</gene>
<evidence type="ECO:0000256" key="2">
    <source>
        <dbReference type="SAM" id="MobiDB-lite"/>
    </source>
</evidence>
<keyword evidence="4" id="KW-1185">Reference proteome</keyword>
<reference evidence="3" key="1">
    <citation type="submission" date="2023-07" db="EMBL/GenBank/DDBJ databases">
        <authorList>
            <consortium name="AG Swart"/>
            <person name="Singh M."/>
            <person name="Singh A."/>
            <person name="Seah K."/>
            <person name="Emmerich C."/>
        </authorList>
    </citation>
    <scope>NUCLEOTIDE SEQUENCE</scope>
    <source>
        <strain evidence="3">DP1</strain>
    </source>
</reference>
<organism evidence="3 4">
    <name type="scientific">Euplotes crassus</name>
    <dbReference type="NCBI Taxonomy" id="5936"/>
    <lineage>
        <taxon>Eukaryota</taxon>
        <taxon>Sar</taxon>
        <taxon>Alveolata</taxon>
        <taxon>Ciliophora</taxon>
        <taxon>Intramacronucleata</taxon>
        <taxon>Spirotrichea</taxon>
        <taxon>Hypotrichia</taxon>
        <taxon>Euplotida</taxon>
        <taxon>Euplotidae</taxon>
        <taxon>Moneuplotes</taxon>
    </lineage>
</organism>
<evidence type="ECO:0000313" key="4">
    <source>
        <dbReference type="Proteomes" id="UP001295684"/>
    </source>
</evidence>
<evidence type="ECO:0000313" key="3">
    <source>
        <dbReference type="EMBL" id="CAI2374483.1"/>
    </source>
</evidence>
<dbReference type="Gene3D" id="2.20.110.10">
    <property type="entry name" value="Histone H3 K4-specific methyltransferase SET7/9 N-terminal domain"/>
    <property type="match status" value="3"/>
</dbReference>
<dbReference type="EMBL" id="CAMPGE010015890">
    <property type="protein sequence ID" value="CAI2374483.1"/>
    <property type="molecule type" value="Genomic_DNA"/>
</dbReference>
<proteinExistence type="predicted"/>
<keyword evidence="1" id="KW-0677">Repeat</keyword>
<evidence type="ECO:0000256" key="1">
    <source>
        <dbReference type="ARBA" id="ARBA00022737"/>
    </source>
</evidence>
<comment type="caution">
    <text evidence="3">The sequence shown here is derived from an EMBL/GenBank/DDBJ whole genome shotgun (WGS) entry which is preliminary data.</text>
</comment>
<sequence>MGNKCCYISPDNKMFDKEIIKRPDIVVPRKASKAMCSKETYDSQKNTKQTSENSELLSSERSEFDLQLLGIPKSRILEEIFIREGPFDFYVCQYPEGIQVENLDFIKAGESPMSKVYVSTDTEGRTTKYLGEWNGDMREGRGIQVTLNNPAEGDQPSSDIAFIYEGYWLNDLAHGKGRLIHQDGDVYKGSWEKGKASGYGDYIHSDGTKYEGSWKDDLQDGQGKEYWVDGSMYQGQYKQGCKHGQGKFIWSDSSVYQGEFNMNIIEGKGIYRWPDGRIYNGSWSNNKMDGIGTYKWPDGRVYEGLWHKSLQHGAGKYSEPNGEEIKTLYQFGKRVR</sequence>
<dbReference type="SUPFAM" id="SSF82185">
    <property type="entry name" value="Histone H3 K4-specific methyltransferase SET7/9 N-terminal domain"/>
    <property type="match status" value="2"/>
</dbReference>